<evidence type="ECO:0000256" key="5">
    <source>
        <dbReference type="SAM" id="MobiDB-lite"/>
    </source>
</evidence>
<keyword evidence="6" id="KW-1133">Transmembrane helix</keyword>
<comment type="similarity">
    <text evidence="1">Belongs to the MreC family.</text>
</comment>
<dbReference type="InterPro" id="IPR042177">
    <property type="entry name" value="Cell/Rod_1"/>
</dbReference>
<name>A0A420ERX8_9SPHN</name>
<accession>A0A420ERX8</accession>
<gene>
    <name evidence="8" type="primary">mreC</name>
    <name evidence="8" type="ORF">D6851_02840</name>
</gene>
<evidence type="ECO:0000256" key="6">
    <source>
        <dbReference type="SAM" id="Phobius"/>
    </source>
</evidence>
<dbReference type="PANTHER" id="PTHR34138">
    <property type="entry name" value="CELL SHAPE-DETERMINING PROTEIN MREC"/>
    <property type="match status" value="1"/>
</dbReference>
<protein>
    <recommendedName>
        <fullName evidence="2">Cell shape-determining protein MreC</fullName>
    </recommendedName>
    <alternativeName>
        <fullName evidence="4">Cell shape protein MreC</fullName>
    </alternativeName>
</protein>
<feature type="domain" description="Rod shape-determining protein MreC beta-barrel core" evidence="7">
    <location>
        <begin position="140"/>
        <end position="272"/>
    </location>
</feature>
<feature type="transmembrane region" description="Helical" evidence="6">
    <location>
        <begin position="21"/>
        <end position="46"/>
    </location>
</feature>
<evidence type="ECO:0000256" key="4">
    <source>
        <dbReference type="ARBA" id="ARBA00032089"/>
    </source>
</evidence>
<evidence type="ECO:0000313" key="9">
    <source>
        <dbReference type="Proteomes" id="UP000284395"/>
    </source>
</evidence>
<keyword evidence="6" id="KW-0472">Membrane</keyword>
<evidence type="ECO:0000256" key="2">
    <source>
        <dbReference type="ARBA" id="ARBA00013855"/>
    </source>
</evidence>
<dbReference type="OrthoDB" id="8478127at2"/>
<evidence type="ECO:0000256" key="1">
    <source>
        <dbReference type="ARBA" id="ARBA00009369"/>
    </source>
</evidence>
<evidence type="ECO:0000256" key="3">
    <source>
        <dbReference type="ARBA" id="ARBA00022960"/>
    </source>
</evidence>
<dbReference type="Proteomes" id="UP000284395">
    <property type="component" value="Unassembled WGS sequence"/>
</dbReference>
<dbReference type="Gene3D" id="2.40.10.340">
    <property type="entry name" value="Rod shape-determining protein MreC, domain 1"/>
    <property type="match status" value="1"/>
</dbReference>
<dbReference type="InterPro" id="IPR007221">
    <property type="entry name" value="MreC"/>
</dbReference>
<dbReference type="PANTHER" id="PTHR34138:SF1">
    <property type="entry name" value="CELL SHAPE-DETERMINING PROTEIN MREC"/>
    <property type="match status" value="1"/>
</dbReference>
<dbReference type="InterPro" id="IPR042175">
    <property type="entry name" value="Cell/Rod_MreC_2"/>
</dbReference>
<dbReference type="NCBIfam" id="TIGR00219">
    <property type="entry name" value="mreC"/>
    <property type="match status" value="1"/>
</dbReference>
<dbReference type="GO" id="GO:0008360">
    <property type="term" value="P:regulation of cell shape"/>
    <property type="evidence" value="ECO:0007669"/>
    <property type="project" value="UniProtKB-KW"/>
</dbReference>
<dbReference type="GO" id="GO:0005886">
    <property type="term" value="C:plasma membrane"/>
    <property type="evidence" value="ECO:0007669"/>
    <property type="project" value="TreeGrafter"/>
</dbReference>
<dbReference type="RefSeq" id="WP_120323326.1">
    <property type="nucleotide sequence ID" value="NZ_RAPF01000001.1"/>
</dbReference>
<reference evidence="8 9" key="1">
    <citation type="submission" date="2018-09" db="EMBL/GenBank/DDBJ databases">
        <title>Altererythrobacter spongiae sp. nov., isolated from a marine sponge.</title>
        <authorList>
            <person name="Zhuang L."/>
            <person name="Luo L."/>
        </authorList>
    </citation>
    <scope>NUCLEOTIDE SEQUENCE [LARGE SCALE GENOMIC DNA]</scope>
    <source>
        <strain evidence="8 9">HN-Y73</strain>
    </source>
</reference>
<dbReference type="Pfam" id="PF04085">
    <property type="entry name" value="MreC"/>
    <property type="match status" value="1"/>
</dbReference>
<comment type="caution">
    <text evidence="8">The sequence shown here is derived from an EMBL/GenBank/DDBJ whole genome shotgun (WGS) entry which is preliminary data.</text>
</comment>
<dbReference type="EMBL" id="RAPF01000001">
    <property type="protein sequence ID" value="RKF23421.1"/>
    <property type="molecule type" value="Genomic_DNA"/>
</dbReference>
<feature type="region of interest" description="Disordered" evidence="5">
    <location>
        <begin position="287"/>
        <end position="309"/>
    </location>
</feature>
<feature type="compositionally biased region" description="Polar residues" evidence="5">
    <location>
        <begin position="292"/>
        <end position="309"/>
    </location>
</feature>
<keyword evidence="9" id="KW-1185">Reference proteome</keyword>
<keyword evidence="3" id="KW-0133">Cell shape</keyword>
<dbReference type="AlphaFoldDB" id="A0A420ERX8"/>
<proteinExistence type="inferred from homology"/>
<dbReference type="InterPro" id="IPR055342">
    <property type="entry name" value="MreC_beta-barrel_core"/>
</dbReference>
<keyword evidence="6" id="KW-0812">Transmembrane</keyword>
<evidence type="ECO:0000259" key="7">
    <source>
        <dbReference type="Pfam" id="PF04085"/>
    </source>
</evidence>
<evidence type="ECO:0000313" key="8">
    <source>
        <dbReference type="EMBL" id="RKF23421.1"/>
    </source>
</evidence>
<dbReference type="Gene3D" id="2.40.10.350">
    <property type="entry name" value="Rod shape-determining protein MreC, domain 2"/>
    <property type="match status" value="1"/>
</dbReference>
<organism evidence="8 9">
    <name type="scientific">Altericroceibacterium spongiae</name>
    <dbReference type="NCBI Taxonomy" id="2320269"/>
    <lineage>
        <taxon>Bacteria</taxon>
        <taxon>Pseudomonadati</taxon>
        <taxon>Pseudomonadota</taxon>
        <taxon>Alphaproteobacteria</taxon>
        <taxon>Sphingomonadales</taxon>
        <taxon>Erythrobacteraceae</taxon>
        <taxon>Altericroceibacterium</taxon>
    </lineage>
</organism>
<sequence>MAPPTIRRSAFRSGMNKKARFSAFTGYLVASFGMLIGVILLAVSIWQPHLFSNLRTQASDIVSPAANAGAVARDDSRSFLQVVAGYYRAGSKNAQLKREMEIARVKLAEAEAVKQENKRLKAILGLRDRDPEPVAMARLIGSTSASARRFAYLSRGRSDGVQPGMPVVAAKGLVGRVLESGDHSSRIMLLTDTESMVPVRRSTDNIVAFAEGRANGSLRIRLIDLGINPLKTGDVFVTSGAGGLFPPGVAVAVVSKITKDGAIANLLANPAATDFVAIEPQWHGNIKDLEAPSQQEDANTSGTSSEPNE</sequence>